<organism evidence="14 15">
    <name type="scientific">Hemibagrus guttatus</name>
    <dbReference type="NCBI Taxonomy" id="175788"/>
    <lineage>
        <taxon>Eukaryota</taxon>
        <taxon>Metazoa</taxon>
        <taxon>Chordata</taxon>
        <taxon>Craniata</taxon>
        <taxon>Vertebrata</taxon>
        <taxon>Euteleostomi</taxon>
        <taxon>Actinopterygii</taxon>
        <taxon>Neopterygii</taxon>
        <taxon>Teleostei</taxon>
        <taxon>Ostariophysi</taxon>
        <taxon>Siluriformes</taxon>
        <taxon>Bagridae</taxon>
        <taxon>Hemibagrus</taxon>
    </lineage>
</organism>
<dbReference type="Pfam" id="PF00069">
    <property type="entry name" value="Pkinase"/>
    <property type="match status" value="1"/>
</dbReference>
<dbReference type="PROSITE" id="PS50011">
    <property type="entry name" value="PROTEIN_KINASE_DOM"/>
    <property type="match status" value="1"/>
</dbReference>
<feature type="binding site" evidence="12">
    <location>
        <position position="49"/>
    </location>
    <ligand>
        <name>ATP</name>
        <dbReference type="ChEBI" id="CHEBI:30616"/>
    </ligand>
</feature>
<reference evidence="14" key="1">
    <citation type="submission" date="2023-06" db="EMBL/GenBank/DDBJ databases">
        <title>Male Hemibagrus guttatus genome.</title>
        <authorList>
            <person name="Bian C."/>
        </authorList>
    </citation>
    <scope>NUCLEOTIDE SEQUENCE</scope>
    <source>
        <strain evidence="14">Male_cb2023</strain>
        <tissue evidence="14">Muscle</tissue>
    </source>
</reference>
<evidence type="ECO:0000256" key="7">
    <source>
        <dbReference type="ARBA" id="ARBA00022777"/>
    </source>
</evidence>
<dbReference type="PROSITE" id="PS00108">
    <property type="entry name" value="PROTEIN_KINASE_ST"/>
    <property type="match status" value="1"/>
</dbReference>
<comment type="catalytic activity">
    <reaction evidence="10">
        <text>L-seryl-[protein] + ATP = O-phospho-L-seryl-[protein] + ADP + H(+)</text>
        <dbReference type="Rhea" id="RHEA:17989"/>
        <dbReference type="Rhea" id="RHEA-COMP:9863"/>
        <dbReference type="Rhea" id="RHEA-COMP:11604"/>
        <dbReference type="ChEBI" id="CHEBI:15378"/>
        <dbReference type="ChEBI" id="CHEBI:29999"/>
        <dbReference type="ChEBI" id="CHEBI:30616"/>
        <dbReference type="ChEBI" id="CHEBI:83421"/>
        <dbReference type="ChEBI" id="CHEBI:456216"/>
        <dbReference type="EC" id="2.7.11.1"/>
    </reaction>
</comment>
<sequence>MTEVVPSEVVLMMMTSMQPVCSNVIELLEWFDMGHQFVMIMERPSPSMDLLKFMELQKGSLSEAQARDIMAQVIRAARHCCGRGVVHRDIKAENLIINTETLEVKLIDFGCGELLKDTPSKDFFGTIYFSPPEWIFRGEYMGVPATIWGLGVLLFHFLSGRLPFLDVDDFNFGYLNALPDLSQECFQLLIWCLDLNPEARPSFEQLTRHEWFTGGSSGQSP</sequence>
<dbReference type="GO" id="GO:0005524">
    <property type="term" value="F:ATP binding"/>
    <property type="evidence" value="ECO:0007669"/>
    <property type="project" value="UniProtKB-KW"/>
</dbReference>
<evidence type="ECO:0000256" key="2">
    <source>
        <dbReference type="ARBA" id="ARBA00012513"/>
    </source>
</evidence>
<dbReference type="PANTHER" id="PTHR22984:SF11">
    <property type="entry name" value="AURORA KINASE-RELATED"/>
    <property type="match status" value="1"/>
</dbReference>
<evidence type="ECO:0000256" key="5">
    <source>
        <dbReference type="ARBA" id="ARBA00022679"/>
    </source>
</evidence>
<dbReference type="Gene3D" id="3.30.200.20">
    <property type="entry name" value="Phosphorylase Kinase, domain 1"/>
    <property type="match status" value="1"/>
</dbReference>
<evidence type="ECO:0000256" key="9">
    <source>
        <dbReference type="ARBA" id="ARBA00047899"/>
    </source>
</evidence>
<dbReference type="GO" id="GO:0043066">
    <property type="term" value="P:negative regulation of apoptotic process"/>
    <property type="evidence" value="ECO:0007669"/>
    <property type="project" value="InterPro"/>
</dbReference>
<dbReference type="InterPro" id="IPR051138">
    <property type="entry name" value="PIM_Ser/Thr_kinase"/>
</dbReference>
<evidence type="ECO:0000313" key="14">
    <source>
        <dbReference type="EMBL" id="KAK3520636.1"/>
    </source>
</evidence>
<evidence type="ECO:0000256" key="10">
    <source>
        <dbReference type="ARBA" id="ARBA00048679"/>
    </source>
</evidence>
<evidence type="ECO:0000259" key="13">
    <source>
        <dbReference type="PROSITE" id="PS50011"/>
    </source>
</evidence>
<dbReference type="InterPro" id="IPR017348">
    <property type="entry name" value="PIM1/2/3"/>
</dbReference>
<evidence type="ECO:0000256" key="6">
    <source>
        <dbReference type="ARBA" id="ARBA00022741"/>
    </source>
</evidence>
<evidence type="ECO:0000313" key="15">
    <source>
        <dbReference type="Proteomes" id="UP001274896"/>
    </source>
</evidence>
<dbReference type="InterPro" id="IPR008271">
    <property type="entry name" value="Ser/Thr_kinase_AS"/>
</dbReference>
<dbReference type="SMART" id="SM00220">
    <property type="entry name" value="S_TKc"/>
    <property type="match status" value="1"/>
</dbReference>
<comment type="caution">
    <text evidence="14">The sequence shown here is derived from an EMBL/GenBank/DDBJ whole genome shotgun (WGS) entry which is preliminary data.</text>
</comment>
<proteinExistence type="inferred from homology"/>
<gene>
    <name evidence="14" type="ORF">QTP70_029417</name>
</gene>
<dbReference type="GO" id="GO:0004674">
    <property type="term" value="F:protein serine/threonine kinase activity"/>
    <property type="evidence" value="ECO:0007669"/>
    <property type="project" value="UniProtKB-KW"/>
</dbReference>
<comment type="catalytic activity">
    <reaction evidence="9">
        <text>L-threonyl-[protein] + ATP = O-phospho-L-threonyl-[protein] + ADP + H(+)</text>
        <dbReference type="Rhea" id="RHEA:46608"/>
        <dbReference type="Rhea" id="RHEA-COMP:11060"/>
        <dbReference type="Rhea" id="RHEA-COMP:11605"/>
        <dbReference type="ChEBI" id="CHEBI:15378"/>
        <dbReference type="ChEBI" id="CHEBI:30013"/>
        <dbReference type="ChEBI" id="CHEBI:30616"/>
        <dbReference type="ChEBI" id="CHEBI:61977"/>
        <dbReference type="ChEBI" id="CHEBI:456216"/>
        <dbReference type="EC" id="2.7.11.1"/>
    </reaction>
</comment>
<dbReference type="EMBL" id="JAUCMX010000016">
    <property type="protein sequence ID" value="KAK3520636.1"/>
    <property type="molecule type" value="Genomic_DNA"/>
</dbReference>
<evidence type="ECO:0000256" key="1">
    <source>
        <dbReference type="ARBA" id="ARBA00005505"/>
    </source>
</evidence>
<keyword evidence="8 12" id="KW-0067">ATP-binding</keyword>
<keyword evidence="4" id="KW-0597">Phosphoprotein</keyword>
<feature type="non-terminal residue" evidence="14">
    <location>
        <position position="221"/>
    </location>
</feature>
<evidence type="ECO:0000256" key="3">
    <source>
        <dbReference type="ARBA" id="ARBA00022527"/>
    </source>
</evidence>
<dbReference type="EC" id="2.7.11.1" evidence="2"/>
<comment type="similarity">
    <text evidence="1">Belongs to the protein kinase superfamily. CAMK Ser/Thr protein kinase family. PIM subfamily.</text>
</comment>
<evidence type="ECO:0000256" key="11">
    <source>
        <dbReference type="PIRSR" id="PIRSR037993-1"/>
    </source>
</evidence>
<keyword evidence="5" id="KW-0808">Transferase</keyword>
<dbReference type="GO" id="GO:0007346">
    <property type="term" value="P:regulation of mitotic cell cycle"/>
    <property type="evidence" value="ECO:0007669"/>
    <property type="project" value="TreeGrafter"/>
</dbReference>
<accession>A0AAE0QGW6</accession>
<evidence type="ECO:0000256" key="8">
    <source>
        <dbReference type="ARBA" id="ARBA00022840"/>
    </source>
</evidence>
<keyword evidence="7" id="KW-0418">Kinase</keyword>
<dbReference type="SUPFAM" id="SSF56112">
    <property type="entry name" value="Protein kinase-like (PK-like)"/>
    <property type="match status" value="1"/>
</dbReference>
<dbReference type="PIRSF" id="PIRSF037993">
    <property type="entry name" value="STPK_Pim-1"/>
    <property type="match status" value="1"/>
</dbReference>
<evidence type="ECO:0000256" key="12">
    <source>
        <dbReference type="PIRSR" id="PIRSR037993-2"/>
    </source>
</evidence>
<dbReference type="InterPro" id="IPR011009">
    <property type="entry name" value="Kinase-like_dom_sf"/>
</dbReference>
<dbReference type="GO" id="GO:0005737">
    <property type="term" value="C:cytoplasm"/>
    <property type="evidence" value="ECO:0007669"/>
    <property type="project" value="TreeGrafter"/>
</dbReference>
<name>A0AAE0QGW6_9TELE</name>
<keyword evidence="6" id="KW-0547">Nucleotide-binding</keyword>
<dbReference type="AlphaFoldDB" id="A0AAE0QGW6"/>
<dbReference type="Gene3D" id="1.10.510.10">
    <property type="entry name" value="Transferase(Phosphotransferase) domain 1"/>
    <property type="match status" value="1"/>
</dbReference>
<keyword evidence="3" id="KW-0723">Serine/threonine-protein kinase</keyword>
<dbReference type="Proteomes" id="UP001274896">
    <property type="component" value="Unassembled WGS sequence"/>
</dbReference>
<feature type="binding site" evidence="12">
    <location>
        <position position="42"/>
    </location>
    <ligand>
        <name>ATP</name>
        <dbReference type="ChEBI" id="CHEBI:30616"/>
    </ligand>
</feature>
<dbReference type="PANTHER" id="PTHR22984">
    <property type="entry name" value="SERINE/THREONINE-PROTEIN KINASE PIM"/>
    <property type="match status" value="1"/>
</dbReference>
<keyword evidence="15" id="KW-1185">Reference proteome</keyword>
<protein>
    <recommendedName>
        <fullName evidence="2">non-specific serine/threonine protein kinase</fullName>
        <ecNumber evidence="2">2.7.11.1</ecNumber>
    </recommendedName>
</protein>
<feature type="domain" description="Protein kinase" evidence="13">
    <location>
        <begin position="1"/>
        <end position="212"/>
    </location>
</feature>
<feature type="active site" description="Proton acceptor" evidence="11">
    <location>
        <position position="89"/>
    </location>
</feature>
<dbReference type="InterPro" id="IPR000719">
    <property type="entry name" value="Prot_kinase_dom"/>
</dbReference>
<evidence type="ECO:0000256" key="4">
    <source>
        <dbReference type="ARBA" id="ARBA00022553"/>
    </source>
</evidence>